<keyword evidence="2" id="KW-0238">DNA-binding</keyword>
<protein>
    <submittedName>
        <fullName evidence="7">G2057 protein</fullName>
    </submittedName>
</protein>
<feature type="compositionally biased region" description="Acidic residues" evidence="5">
    <location>
        <begin position="321"/>
        <end position="339"/>
    </location>
</feature>
<feature type="region of interest" description="Disordered" evidence="5">
    <location>
        <begin position="321"/>
        <end position="359"/>
    </location>
</feature>
<evidence type="ECO:0000256" key="4">
    <source>
        <dbReference type="ARBA" id="ARBA00023242"/>
    </source>
</evidence>
<evidence type="ECO:0000313" key="8">
    <source>
        <dbReference type="Proteomes" id="UP001497392"/>
    </source>
</evidence>
<reference evidence="7 8" key="1">
    <citation type="submission" date="2024-06" db="EMBL/GenBank/DDBJ databases">
        <authorList>
            <person name="Kraege A."/>
            <person name="Thomma B."/>
        </authorList>
    </citation>
    <scope>NUCLEOTIDE SEQUENCE [LARGE SCALE GENOMIC DNA]</scope>
</reference>
<comment type="caution">
    <text evidence="7">The sequence shown here is derived from an EMBL/GenBank/DDBJ whole genome shotgun (WGS) entry which is preliminary data.</text>
</comment>
<dbReference type="PANTHER" id="PTHR32002">
    <property type="entry name" value="PROTEIN NLP8"/>
    <property type="match status" value="1"/>
</dbReference>
<accession>A0ABP1FJF8</accession>
<dbReference type="Proteomes" id="UP001497392">
    <property type="component" value="Unassembled WGS sequence"/>
</dbReference>
<dbReference type="InterPro" id="IPR003035">
    <property type="entry name" value="RWP-RK_dom"/>
</dbReference>
<dbReference type="EMBL" id="CAXHTA020000003">
    <property type="protein sequence ID" value="CAL5220105.1"/>
    <property type="molecule type" value="Genomic_DNA"/>
</dbReference>
<sequence>MLETSGADITLTTLAKNKEARPAFASKIAKAVLNFQNQLLDRDANTGSLCQVWLPELSEDGDMVLRTKGLPFCVAGIGDLLALFRCISCRYCFGTDATKPELLGAPGRVFTTQEPEMSRNVQKYSKEVYLRASEAQQCRVHSTVVLPLFTAGDRGTSLGIIEVVQTRQDMSFADIVTHLAQALEECNLYTCEASYIKTKEMAQSSHEIKHAISGGLLRSISKSASITDRDDGEAEIDSSTGTSRMRPDGTSAPATAKSPAVRADSNGSLDPDHKNRSMEIIATRNASLAADLREALKQHSLKDSPPSKDTPLSEAVAIADADEEADEADDEDMDDETDEEKAKRKARGAGNPGKPGKKLRLEDLQSQFGVGLKEAANRLGICPTTLKRACRRHGIQRWPRRQLLKLSRAIDQINATGSLKNSDGATANAGQPAPTPDTRWTALAHLIPGISVQPQAGPTGGQRALPGLAPDQAPSAAPCIVEDQRTIHRCESTSQQKLEQPPLPAPMMSTPLDDMMPQHSPQNSRGSAHYNHQMARHLSAGHIPGMEGQLSQAHLPSHGSLQHMDGLAHHSGRLPEPVMGSHMGTHQYMPSMHNPGMGHSGMQSMYNSAPQAIPGHMHPHSRSYPVDLGMSHHPMMDQGYNSPHQHHSPLSAPVSSPLMHSSQQAVMHNSLAAQACNSSYGGPQYPHTYEHHIMMDPGWPGQQTARTGHMESALHGLQRGGPQNMDLLYPPVDDLDDDVGIVDAEVLELLLSRPN</sequence>
<evidence type="ECO:0000313" key="7">
    <source>
        <dbReference type="EMBL" id="CAL5220105.1"/>
    </source>
</evidence>
<keyword evidence="4" id="KW-0539">Nucleus</keyword>
<feature type="region of interest" description="Disordered" evidence="5">
    <location>
        <begin position="417"/>
        <end position="437"/>
    </location>
</feature>
<gene>
    <name evidence="7" type="primary">g2057</name>
    <name evidence="7" type="ORF">VP750_LOCUS1764</name>
</gene>
<evidence type="ECO:0000256" key="5">
    <source>
        <dbReference type="SAM" id="MobiDB-lite"/>
    </source>
</evidence>
<organism evidence="7 8">
    <name type="scientific">Coccomyxa viridis</name>
    <dbReference type="NCBI Taxonomy" id="1274662"/>
    <lineage>
        <taxon>Eukaryota</taxon>
        <taxon>Viridiplantae</taxon>
        <taxon>Chlorophyta</taxon>
        <taxon>core chlorophytes</taxon>
        <taxon>Trebouxiophyceae</taxon>
        <taxon>Trebouxiophyceae incertae sedis</taxon>
        <taxon>Coccomyxaceae</taxon>
        <taxon>Coccomyxa</taxon>
    </lineage>
</organism>
<keyword evidence="8" id="KW-1185">Reference proteome</keyword>
<name>A0ABP1FJF8_9CHLO</name>
<dbReference type="Pfam" id="PF02042">
    <property type="entry name" value="RWP-RK"/>
    <property type="match status" value="1"/>
</dbReference>
<proteinExistence type="predicted"/>
<evidence type="ECO:0000259" key="6">
    <source>
        <dbReference type="PROSITE" id="PS51519"/>
    </source>
</evidence>
<feature type="region of interest" description="Disordered" evidence="5">
    <location>
        <begin position="223"/>
        <end position="276"/>
    </location>
</feature>
<keyword evidence="1" id="KW-0805">Transcription regulation</keyword>
<evidence type="ECO:0000256" key="3">
    <source>
        <dbReference type="ARBA" id="ARBA00023163"/>
    </source>
</evidence>
<feature type="compositionally biased region" description="Polar residues" evidence="5">
    <location>
        <begin position="417"/>
        <end position="429"/>
    </location>
</feature>
<evidence type="ECO:0000256" key="1">
    <source>
        <dbReference type="ARBA" id="ARBA00023015"/>
    </source>
</evidence>
<dbReference type="PANTHER" id="PTHR32002:SF41">
    <property type="entry name" value="PROTEIN NLP8"/>
    <property type="match status" value="1"/>
</dbReference>
<evidence type="ECO:0000256" key="2">
    <source>
        <dbReference type="ARBA" id="ARBA00023125"/>
    </source>
</evidence>
<dbReference type="PROSITE" id="PS51519">
    <property type="entry name" value="RWP_RK"/>
    <property type="match status" value="1"/>
</dbReference>
<keyword evidence="3" id="KW-0804">Transcription</keyword>
<feature type="domain" description="RWP-RK" evidence="6">
    <location>
        <begin position="338"/>
        <end position="428"/>
    </location>
</feature>
<dbReference type="InterPro" id="IPR045012">
    <property type="entry name" value="NLP"/>
</dbReference>